<dbReference type="SUPFAM" id="SSF56801">
    <property type="entry name" value="Acetyl-CoA synthetase-like"/>
    <property type="match status" value="1"/>
</dbReference>
<keyword evidence="4" id="KW-0677">Repeat</keyword>
<dbReference type="SUPFAM" id="SSF47336">
    <property type="entry name" value="ACP-like"/>
    <property type="match status" value="1"/>
</dbReference>
<evidence type="ECO:0000313" key="9">
    <source>
        <dbReference type="Proteomes" id="UP000809587"/>
    </source>
</evidence>
<dbReference type="InterPro" id="IPR001242">
    <property type="entry name" value="Condensation_dom"/>
</dbReference>
<feature type="region of interest" description="Disordered" evidence="6">
    <location>
        <begin position="1093"/>
        <end position="1120"/>
    </location>
</feature>
<comment type="caution">
    <text evidence="8">The sequence shown here is derived from an EMBL/GenBank/DDBJ whole genome shotgun (WGS) entry which is preliminary data.</text>
</comment>
<dbReference type="InterPro" id="IPR036736">
    <property type="entry name" value="ACP-like_sf"/>
</dbReference>
<accession>A0ABS2JLA7</accession>
<dbReference type="PANTHER" id="PTHR45527">
    <property type="entry name" value="NONRIBOSOMAL PEPTIDE SYNTHETASE"/>
    <property type="match status" value="1"/>
</dbReference>
<dbReference type="CDD" id="cd19531">
    <property type="entry name" value="LCL_NRPS-like"/>
    <property type="match status" value="1"/>
</dbReference>
<evidence type="ECO:0000256" key="3">
    <source>
        <dbReference type="ARBA" id="ARBA00022553"/>
    </source>
</evidence>
<sequence>MWSADESASRRQRLLKLLLTQQGHRVPDGGRIPQADRTADVPLSFAQQRIWVLDRLLRQRCLYNAPLAYRLRGPLDVEALEDGFTRLVARHEALRTTFAERNGGPVQVIGAPYAVHADVVPMRSTTHGELDRLVRQEATRPFDLARGPLLRLTIVALAPEEHVLLITMHHIVTDTWSVGVMFRELTVLYEAARDRQAPRGLPELPVQYADFAVWQRQVLSGDRLGRELDYWTDRLRGAPGVLTVPTDRPRPTEPSFSGAELSFTVPSPLAGRLRALATELGATMFMVLLAGFTAQLARYAGTTDVVIGSPVAGRHRVEVEPLIGFFVNNLVLRTDLAGDPSFTELVQRVRRVALDAYEHQDLPFERLVDELQPERQLSVHPLAQVNFQVYEPQNLGSVGLSTAVAAVPDDHLTLPGLAVEPLPTSTATSKFDLSVIITEEGGALTGSIEYATELYDEETIARFTENYVALLEGAAAAPGSRLSDLPAMATKQLRQVVDGWSGEIRRVPDGPCLHDMVRAQCARTPDALAVIGDGTEHLTYRQLMHRADVLAFELRGHGVGPDAIVGICAERSVATVVAQLAVLVAGGAFLPIDPDQPIQRVAELLTEARAVLLLAGRSVLHTLPASLGTPVRELPVGGTPAGVPPTGPPPPVAGPSHLAYAIFTSGSTGRPKCVVTPHEGVVNLMAWARHEYELTPADRMLHKAPFSFDVSVWEVFWPLTAGAAVVLVRPDGHRDLRYLAELIQRHNVTTAHFVPTVLRAFMTKPAARRCTSLRRVICGGEALTTDLVEGFYTAFAGMDVVLHNQYGPAEASVQVTAWPLRAGSARVALGRAVWNTRMYVLDDALRPVPCGVPGELYLAGVHLARAYLHQPGLTADRFVPDPFGSAGTRMYRTGDLVRWLADGTLEYLGRTDHQLKIRGFRVEPSEIKARLMEHPTLREAVVVAWPPGGVDKQLVAYVVPHGVSGDADLTTDLRQHLAQRLPRYMVPTWIVVLDSLPLNQNGKVDVAALPDPAPTGRPTFEAPRTPAEQALGEVWCAVLRLDAVGIQDNFFALGGDSIRAIEVSSRAAGVGLRVSPNQMFQHQTLVELAAVASEEDDADPRAGTATVGEEDTTGPVPLTPIQRSFFDTGDPERDHLAQYVTLTVDRALDPEVIDRGLDSLVRHHEALRYRYQPTYGWRPIIEPHRPGRRLRRVVAPTDGVQPLLDAELPGLLDSLDPARGELLTAVLFDRPTASPLLLLVIHHLCVDAVSWRILREDLESACRQLADGVPEPQLAAGTTSFSRWARRLDALAGSDELALDAQRWRQLLPRTVQPLPRDGVEPEVNDRYGDVVHVDTMLSRKDTEALHGQVPVAYRMQAHEVVLAALVLACHRWTGNPGLLIDLEGHGREQIFADLDVTRTVGWFTSVFPVHVALSDLDDVEACLLTVKETIRALPGRGLSFGLLRDADEPSRNLGDLPTADIQFNYLGRLDAEGERASLFTPEGEPLGLAVAPGRPRRYPIEVYAYVDGGKLLLRWAVNPSVHDPSTLVELGKQLVAAVREIVELAHRSDAGAVSPSDFPLAGLSAADLRRHFGAARDVEDIYPLSSVQEGLLFQTLAGREPGMYLTQASWDVGQVDAPVLAQAWQEVVRRNPILRTRLTWKRVRQPLQVLQREAIIPVTFVDWSALPADEQEHALDRLLREGVRAGMNLEQAPLLRITLARTSSTAWRIVLECHHILLDGWSVVMLLADVRAVYDAILAGSGLRLPVRRPFRDYIAWHGGRDAAADRSYWTAQLAGFRSPTPLPLGGPDPAAEGQGAHTLSLPSSFAADLDRFARQVRVTPSTVFQAAWSLLLGQHAESDDVVFGVTVSGRSGMPGMENMIGLLINTLPLRVRIPTDGRLDEWLRGLQASRAELPSEHTSLADITGWSELPPRQPLFDSILVYENYPVDEQTRDALGGLSSTVLRVDEIIHFPLRCVVNPGPPFEAQLRYDRRRVRPEQVARIAQNLAIVLTGMVTAADQRTGDLRARLRPYR</sequence>
<dbReference type="InterPro" id="IPR009081">
    <property type="entry name" value="PP-bd_ACP"/>
</dbReference>
<dbReference type="InterPro" id="IPR000873">
    <property type="entry name" value="AMP-dep_synth/lig_dom"/>
</dbReference>
<dbReference type="NCBIfam" id="TIGR01733">
    <property type="entry name" value="AA-adenyl-dom"/>
    <property type="match status" value="1"/>
</dbReference>
<dbReference type="InterPro" id="IPR010060">
    <property type="entry name" value="NRPS_synth"/>
</dbReference>
<dbReference type="PROSITE" id="PS00012">
    <property type="entry name" value="PHOSPHOPANTETHEINE"/>
    <property type="match status" value="1"/>
</dbReference>
<reference evidence="8 9" key="1">
    <citation type="submission" date="2021-02" db="EMBL/GenBank/DDBJ databases">
        <authorList>
            <person name="Lee D.-H."/>
        </authorList>
    </citation>
    <scope>NUCLEOTIDE SEQUENCE [LARGE SCALE GENOMIC DNA]</scope>
    <source>
        <strain evidence="8 9">MMS20-R2-29</strain>
    </source>
</reference>
<dbReference type="InterPro" id="IPR006162">
    <property type="entry name" value="Ppantetheine_attach_site"/>
</dbReference>
<evidence type="ECO:0000256" key="5">
    <source>
        <dbReference type="ARBA" id="ARBA00023194"/>
    </source>
</evidence>
<dbReference type="CDD" id="cd19534">
    <property type="entry name" value="E_NRPS"/>
    <property type="match status" value="1"/>
</dbReference>
<dbReference type="Gene3D" id="1.10.1200.10">
    <property type="entry name" value="ACP-like"/>
    <property type="match status" value="1"/>
</dbReference>
<dbReference type="RefSeq" id="WP_204961849.1">
    <property type="nucleotide sequence ID" value="NZ_JAFEUO010000011.1"/>
</dbReference>
<dbReference type="EMBL" id="JAFEUO010000011">
    <property type="protein sequence ID" value="MBM7086659.1"/>
    <property type="molecule type" value="Genomic_DNA"/>
</dbReference>
<dbReference type="InterPro" id="IPR020806">
    <property type="entry name" value="PKS_PP-bd"/>
</dbReference>
<dbReference type="Pfam" id="PF00501">
    <property type="entry name" value="AMP-binding"/>
    <property type="match status" value="1"/>
</dbReference>
<dbReference type="SUPFAM" id="SSF52777">
    <property type="entry name" value="CoA-dependent acyltransferases"/>
    <property type="match status" value="6"/>
</dbReference>
<protein>
    <submittedName>
        <fullName evidence="8">Amino acid adenylation domain-containing protein</fullName>
    </submittedName>
</protein>
<dbReference type="Pfam" id="PF13193">
    <property type="entry name" value="AMP-binding_C"/>
    <property type="match status" value="1"/>
</dbReference>
<dbReference type="InterPro" id="IPR025110">
    <property type="entry name" value="AMP-bd_C"/>
</dbReference>
<dbReference type="InterPro" id="IPR023213">
    <property type="entry name" value="CAT-like_dom_sf"/>
</dbReference>
<evidence type="ECO:0000313" key="8">
    <source>
        <dbReference type="EMBL" id="MBM7086659.1"/>
    </source>
</evidence>
<comment type="cofactor">
    <cofactor evidence="1">
        <name>pantetheine 4'-phosphate</name>
        <dbReference type="ChEBI" id="CHEBI:47942"/>
    </cofactor>
</comment>
<dbReference type="InterPro" id="IPR010071">
    <property type="entry name" value="AA_adenyl_dom"/>
</dbReference>
<keyword evidence="5" id="KW-0045">Antibiotic biosynthesis</keyword>
<dbReference type="Pfam" id="PF00550">
    <property type="entry name" value="PP-binding"/>
    <property type="match status" value="1"/>
</dbReference>
<evidence type="ECO:0000256" key="1">
    <source>
        <dbReference type="ARBA" id="ARBA00001957"/>
    </source>
</evidence>
<keyword evidence="2" id="KW-0596">Phosphopantetheine</keyword>
<dbReference type="Gene3D" id="3.40.50.980">
    <property type="match status" value="2"/>
</dbReference>
<dbReference type="Proteomes" id="UP000809587">
    <property type="component" value="Unassembled WGS sequence"/>
</dbReference>
<evidence type="ECO:0000259" key="7">
    <source>
        <dbReference type="PROSITE" id="PS50075"/>
    </source>
</evidence>
<organism evidence="8 9">
    <name type="scientific">Micromonospora humidisoli</name>
    <dbReference type="NCBI Taxonomy" id="2807622"/>
    <lineage>
        <taxon>Bacteria</taxon>
        <taxon>Bacillati</taxon>
        <taxon>Actinomycetota</taxon>
        <taxon>Actinomycetes</taxon>
        <taxon>Micromonosporales</taxon>
        <taxon>Micromonosporaceae</taxon>
        <taxon>Micromonospora</taxon>
    </lineage>
</organism>
<dbReference type="Gene3D" id="3.30.559.10">
    <property type="entry name" value="Chloramphenicol acetyltransferase-like domain"/>
    <property type="match status" value="3"/>
</dbReference>
<feature type="domain" description="Carrier" evidence="7">
    <location>
        <begin position="1022"/>
        <end position="1096"/>
    </location>
</feature>
<gene>
    <name evidence="8" type="ORF">JQN84_29425</name>
</gene>
<dbReference type="CDD" id="cd19543">
    <property type="entry name" value="DCL_NRPS"/>
    <property type="match status" value="1"/>
</dbReference>
<dbReference type="Gene3D" id="2.30.38.10">
    <property type="entry name" value="Luciferase, Domain 3"/>
    <property type="match status" value="1"/>
</dbReference>
<dbReference type="NCBIfam" id="TIGR01720">
    <property type="entry name" value="NRPS-para261"/>
    <property type="match status" value="1"/>
</dbReference>
<dbReference type="Gene3D" id="3.30.559.30">
    <property type="entry name" value="Nonribosomal peptide synthetase, condensation domain"/>
    <property type="match status" value="3"/>
</dbReference>
<dbReference type="Gene3D" id="3.30.300.30">
    <property type="match status" value="1"/>
</dbReference>
<evidence type="ECO:0000256" key="2">
    <source>
        <dbReference type="ARBA" id="ARBA00022450"/>
    </source>
</evidence>
<dbReference type="CDD" id="cd17646">
    <property type="entry name" value="A_NRPS_AB3403-like"/>
    <property type="match status" value="1"/>
</dbReference>
<evidence type="ECO:0000256" key="4">
    <source>
        <dbReference type="ARBA" id="ARBA00022737"/>
    </source>
</evidence>
<name>A0ABS2JLA7_9ACTN</name>
<dbReference type="PROSITE" id="PS50075">
    <property type="entry name" value="CARRIER"/>
    <property type="match status" value="1"/>
</dbReference>
<dbReference type="SMART" id="SM00823">
    <property type="entry name" value="PKS_PP"/>
    <property type="match status" value="1"/>
</dbReference>
<dbReference type="PANTHER" id="PTHR45527:SF1">
    <property type="entry name" value="FATTY ACID SYNTHASE"/>
    <property type="match status" value="1"/>
</dbReference>
<dbReference type="InterPro" id="IPR045851">
    <property type="entry name" value="AMP-bd_C_sf"/>
</dbReference>
<keyword evidence="9" id="KW-1185">Reference proteome</keyword>
<dbReference type="Pfam" id="PF00668">
    <property type="entry name" value="Condensation"/>
    <property type="match status" value="3"/>
</dbReference>
<evidence type="ECO:0000256" key="6">
    <source>
        <dbReference type="SAM" id="MobiDB-lite"/>
    </source>
</evidence>
<proteinExistence type="predicted"/>
<keyword evidence="3" id="KW-0597">Phosphoprotein</keyword>